<keyword evidence="1" id="KW-0472">Membrane</keyword>
<protein>
    <submittedName>
        <fullName evidence="2">Uncharacterized protein</fullName>
    </submittedName>
</protein>
<feature type="transmembrane region" description="Helical" evidence="1">
    <location>
        <begin position="258"/>
        <end position="277"/>
    </location>
</feature>
<keyword evidence="1" id="KW-1133">Transmembrane helix</keyword>
<evidence type="ECO:0000313" key="3">
    <source>
        <dbReference type="Proteomes" id="UP000460435"/>
    </source>
</evidence>
<accession>A0A7K3LXA4</accession>
<feature type="transmembrane region" description="Helical" evidence="1">
    <location>
        <begin position="168"/>
        <end position="187"/>
    </location>
</feature>
<dbReference type="RefSeq" id="WP_162448338.1">
    <property type="nucleotide sequence ID" value="NZ_WLZY01000001.1"/>
</dbReference>
<dbReference type="AlphaFoldDB" id="A0A7K3LXA4"/>
<feature type="transmembrane region" description="Helical" evidence="1">
    <location>
        <begin position="308"/>
        <end position="326"/>
    </location>
</feature>
<organism evidence="2 3">
    <name type="scientific">Phytoactinopolyspora mesophila</name>
    <dbReference type="NCBI Taxonomy" id="2650750"/>
    <lineage>
        <taxon>Bacteria</taxon>
        <taxon>Bacillati</taxon>
        <taxon>Actinomycetota</taxon>
        <taxon>Actinomycetes</taxon>
        <taxon>Jiangellales</taxon>
        <taxon>Jiangellaceae</taxon>
        <taxon>Phytoactinopolyspora</taxon>
    </lineage>
</organism>
<sequence length="376" mass="41250">MADFEDPVQAELARHERTFRRSGLPLFIEGYSASEDIFTRAAPLLALVFLGEMLGAIDTDWPFLGNVAAAFGGLAILVVAFGIFNRLLGRGFWTLPQRIGRPELLAFVFIPALLPLIFGGQWWQVLGVIAGNSLFLALVYLVVGYGLIGTLFWALTRVADELAESLARLVRALPLLLVFSLVLFLNAEMWQVFSTMPRLFVWIVAGLFVGLGALFVIVRIPGQVRRLESDVRGDAPALNRRQRVNVGLTLTISQALQVFVVSVGVGAFFVAFGALAVGEEVRTAWAVVDGMWSYDLELFGYDIQITEALLRVAGGMAAITGLYYAISILTDATYREEFLEGVTEEMRAVFEARARYLELRAAGCGSSETRRPAPST</sequence>
<feature type="transmembrane region" description="Helical" evidence="1">
    <location>
        <begin position="63"/>
        <end position="84"/>
    </location>
</feature>
<gene>
    <name evidence="2" type="ORF">F7O44_01010</name>
</gene>
<feature type="transmembrane region" description="Helical" evidence="1">
    <location>
        <begin position="199"/>
        <end position="218"/>
    </location>
</feature>
<comment type="caution">
    <text evidence="2">The sequence shown here is derived from an EMBL/GenBank/DDBJ whole genome shotgun (WGS) entry which is preliminary data.</text>
</comment>
<feature type="transmembrane region" description="Helical" evidence="1">
    <location>
        <begin position="104"/>
        <end position="123"/>
    </location>
</feature>
<evidence type="ECO:0000256" key="1">
    <source>
        <dbReference type="SAM" id="Phobius"/>
    </source>
</evidence>
<proteinExistence type="predicted"/>
<reference evidence="2 3" key="1">
    <citation type="submission" date="2019-11" db="EMBL/GenBank/DDBJ databases">
        <authorList>
            <person name="Li X.-J."/>
            <person name="Feng X.-M."/>
        </authorList>
    </citation>
    <scope>NUCLEOTIDE SEQUENCE [LARGE SCALE GENOMIC DNA]</scope>
    <source>
        <strain evidence="2 3">XMNu-373</strain>
    </source>
</reference>
<dbReference type="EMBL" id="WLZY01000001">
    <property type="protein sequence ID" value="NDL55646.1"/>
    <property type="molecule type" value="Genomic_DNA"/>
</dbReference>
<feature type="transmembrane region" description="Helical" evidence="1">
    <location>
        <begin position="135"/>
        <end position="156"/>
    </location>
</feature>
<dbReference type="Proteomes" id="UP000460435">
    <property type="component" value="Unassembled WGS sequence"/>
</dbReference>
<name>A0A7K3LXA4_9ACTN</name>
<keyword evidence="3" id="KW-1185">Reference proteome</keyword>
<evidence type="ECO:0000313" key="2">
    <source>
        <dbReference type="EMBL" id="NDL55646.1"/>
    </source>
</evidence>
<keyword evidence="1" id="KW-0812">Transmembrane</keyword>